<protein>
    <submittedName>
        <fullName evidence="4">Uncharacterized protein</fullName>
    </submittedName>
</protein>
<feature type="region of interest" description="Disordered" evidence="2">
    <location>
        <begin position="369"/>
        <end position="394"/>
    </location>
</feature>
<organism evidence="4 5">
    <name type="scientific">Folsomia candida</name>
    <name type="common">Springtail</name>
    <dbReference type="NCBI Taxonomy" id="158441"/>
    <lineage>
        <taxon>Eukaryota</taxon>
        <taxon>Metazoa</taxon>
        <taxon>Ecdysozoa</taxon>
        <taxon>Arthropoda</taxon>
        <taxon>Hexapoda</taxon>
        <taxon>Collembola</taxon>
        <taxon>Entomobryomorpha</taxon>
        <taxon>Isotomoidea</taxon>
        <taxon>Isotomidae</taxon>
        <taxon>Proisotominae</taxon>
        <taxon>Folsomia</taxon>
    </lineage>
</organism>
<evidence type="ECO:0000256" key="2">
    <source>
        <dbReference type="SAM" id="MobiDB-lite"/>
    </source>
</evidence>
<feature type="coiled-coil region" evidence="1">
    <location>
        <begin position="36"/>
        <end position="63"/>
    </location>
</feature>
<evidence type="ECO:0000313" key="4">
    <source>
        <dbReference type="EMBL" id="OXA46615.1"/>
    </source>
</evidence>
<reference evidence="4 5" key="1">
    <citation type="submission" date="2015-12" db="EMBL/GenBank/DDBJ databases">
        <title>The genome of Folsomia candida.</title>
        <authorList>
            <person name="Faddeeva A."/>
            <person name="Derks M.F."/>
            <person name="Anvar Y."/>
            <person name="Smit S."/>
            <person name="Van Straalen N."/>
            <person name="Roelofs D."/>
        </authorList>
    </citation>
    <scope>NUCLEOTIDE SEQUENCE [LARGE SCALE GENOMIC DNA]</scope>
    <source>
        <strain evidence="4 5">VU population</strain>
        <tissue evidence="4">Whole body</tissue>
    </source>
</reference>
<gene>
    <name evidence="4" type="ORF">Fcan01_18699</name>
</gene>
<dbReference type="AlphaFoldDB" id="A0A226DM50"/>
<evidence type="ECO:0000256" key="3">
    <source>
        <dbReference type="SAM" id="SignalP"/>
    </source>
</evidence>
<feature type="chain" id="PRO_5012352852" evidence="3">
    <location>
        <begin position="25"/>
        <end position="394"/>
    </location>
</feature>
<evidence type="ECO:0000256" key="1">
    <source>
        <dbReference type="SAM" id="Coils"/>
    </source>
</evidence>
<sequence length="394" mass="45328">MLSKSARAFTLLVLGVAFFTNLDAASIASDDLPMEVMELKSQLQELKATVSQLENKMTSNIADQFADKTIDSIRTNNQKDATKFWMELLNHAKQTSDNRTDELLSTIVMKAYSGKRTNFYPLLEFIIKNNITLAYPKLYDALNYYDHIFDGQEVFVLAQYLRQVCGESTQLYGKLPLPVRRVIGGPVLFKNQDNRGYIIGTEHTPCKTREECYANPKTEAYVFRTSNSLRETDVLKNPRAQWRFTPPITMDMWAGFNGTRMAWGFHLKNVAENKFLITKLRMTTFFLRNDTNFDSYYVGDLQCQYQPMLVRGEEGDSIRLAVVEKYVPKREFIYGGNWGKKADKVQLGRRGQFREEMGGMLWEVKSVMKEDEEDDGDINGKVDSEMSSEPKCQF</sequence>
<keyword evidence="1" id="KW-0175">Coiled coil</keyword>
<keyword evidence="5" id="KW-1185">Reference proteome</keyword>
<dbReference type="Proteomes" id="UP000198287">
    <property type="component" value="Unassembled WGS sequence"/>
</dbReference>
<proteinExistence type="predicted"/>
<feature type="signal peptide" evidence="3">
    <location>
        <begin position="1"/>
        <end position="24"/>
    </location>
</feature>
<evidence type="ECO:0000313" key="5">
    <source>
        <dbReference type="Proteomes" id="UP000198287"/>
    </source>
</evidence>
<accession>A0A226DM50</accession>
<comment type="caution">
    <text evidence="4">The sequence shown here is derived from an EMBL/GenBank/DDBJ whole genome shotgun (WGS) entry which is preliminary data.</text>
</comment>
<name>A0A226DM50_FOLCA</name>
<dbReference type="OMA" id="REECYAN"/>
<dbReference type="EMBL" id="LNIX01000015">
    <property type="protein sequence ID" value="OXA46615.1"/>
    <property type="molecule type" value="Genomic_DNA"/>
</dbReference>
<keyword evidence="3" id="KW-0732">Signal</keyword>